<keyword evidence="2" id="KW-1185">Reference proteome</keyword>
<dbReference type="EMBL" id="UYYB01008582">
    <property type="protein sequence ID" value="VDM68369.1"/>
    <property type="molecule type" value="Genomic_DNA"/>
</dbReference>
<protein>
    <submittedName>
        <fullName evidence="1">Uncharacterized protein</fullName>
    </submittedName>
</protein>
<evidence type="ECO:0000313" key="2">
    <source>
        <dbReference type="Proteomes" id="UP000270094"/>
    </source>
</evidence>
<sequence length="262" mass="29076">MYIQKFQSSANEVVLRIAVARAAVARGEIPEALRAIASIPMGAKLNQISNNKLVLEVLYDMLDAGEMDAIEKLLPYLVMTEEGTSLSEWHANPSVLARSRRACAEGKLDVALKLYGLLHPKFKNSYFEAALLDSLGDRLRNNSFALDDIFALGKLMETMGLTNGAVRSINLSRIQKQVSGLLLNSEKKDVEADERQLTLAARLISLNFPGESSKGKSTFASKYIVLQLQSELLTFERARKMLKVMEKEASLQMLLNFFCTSP</sequence>
<name>A0A3P7IN19_STRVU</name>
<organism evidence="1 2">
    <name type="scientific">Strongylus vulgaris</name>
    <name type="common">Blood worm</name>
    <dbReference type="NCBI Taxonomy" id="40348"/>
    <lineage>
        <taxon>Eukaryota</taxon>
        <taxon>Metazoa</taxon>
        <taxon>Ecdysozoa</taxon>
        <taxon>Nematoda</taxon>
        <taxon>Chromadorea</taxon>
        <taxon>Rhabditida</taxon>
        <taxon>Rhabditina</taxon>
        <taxon>Rhabditomorpha</taxon>
        <taxon>Strongyloidea</taxon>
        <taxon>Strongylidae</taxon>
        <taxon>Strongylus</taxon>
    </lineage>
</organism>
<gene>
    <name evidence="1" type="ORF">SVUK_LOCUS3367</name>
</gene>
<proteinExistence type="predicted"/>
<evidence type="ECO:0000313" key="1">
    <source>
        <dbReference type="EMBL" id="VDM68369.1"/>
    </source>
</evidence>
<dbReference type="Proteomes" id="UP000270094">
    <property type="component" value="Unassembled WGS sequence"/>
</dbReference>
<dbReference type="AlphaFoldDB" id="A0A3P7IN19"/>
<dbReference type="OrthoDB" id="185373at2759"/>
<reference evidence="1 2" key="1">
    <citation type="submission" date="2018-11" db="EMBL/GenBank/DDBJ databases">
        <authorList>
            <consortium name="Pathogen Informatics"/>
        </authorList>
    </citation>
    <scope>NUCLEOTIDE SEQUENCE [LARGE SCALE GENOMIC DNA]</scope>
</reference>
<accession>A0A3P7IN19</accession>